<organism evidence="2 3">
    <name type="scientific">Carnegiea gigantea</name>
    <dbReference type="NCBI Taxonomy" id="171969"/>
    <lineage>
        <taxon>Eukaryota</taxon>
        <taxon>Viridiplantae</taxon>
        <taxon>Streptophyta</taxon>
        <taxon>Embryophyta</taxon>
        <taxon>Tracheophyta</taxon>
        <taxon>Spermatophyta</taxon>
        <taxon>Magnoliopsida</taxon>
        <taxon>eudicotyledons</taxon>
        <taxon>Gunneridae</taxon>
        <taxon>Pentapetalae</taxon>
        <taxon>Caryophyllales</taxon>
        <taxon>Cactineae</taxon>
        <taxon>Cactaceae</taxon>
        <taxon>Cactoideae</taxon>
        <taxon>Echinocereeae</taxon>
        <taxon>Carnegiea</taxon>
    </lineage>
</organism>
<evidence type="ECO:0000313" key="3">
    <source>
        <dbReference type="Proteomes" id="UP001153076"/>
    </source>
</evidence>
<keyword evidence="3" id="KW-1185">Reference proteome</keyword>
<proteinExistence type="predicted"/>
<sequence>MAMKILHVKFKGETIDLAATAYNIWEHEMAMAQLQEASPIAHAWLLKEPKQYWWRYLFDPKHKAPDNTTNFWALLDPPLKTFKRGPLAKERKRGPAELRKLPKRSRTIKGKKYGGLHHNSATCHGQRNRPSSIIMKRKRNPPFDGNAGGKRPRGRPMKQVSHLSICEQSSSQPQPSS</sequence>
<evidence type="ECO:0000313" key="2">
    <source>
        <dbReference type="EMBL" id="KAJ8433022.1"/>
    </source>
</evidence>
<dbReference type="Proteomes" id="UP001153076">
    <property type="component" value="Unassembled WGS sequence"/>
</dbReference>
<dbReference type="EMBL" id="JAKOGI010000565">
    <property type="protein sequence ID" value="KAJ8433022.1"/>
    <property type="molecule type" value="Genomic_DNA"/>
</dbReference>
<feature type="compositionally biased region" description="Basic residues" evidence="1">
    <location>
        <begin position="104"/>
        <end position="115"/>
    </location>
</feature>
<protein>
    <submittedName>
        <fullName evidence="2">Uncharacterized protein</fullName>
    </submittedName>
</protein>
<gene>
    <name evidence="2" type="ORF">Cgig2_015449</name>
</gene>
<evidence type="ECO:0000256" key="1">
    <source>
        <dbReference type="SAM" id="MobiDB-lite"/>
    </source>
</evidence>
<dbReference type="OrthoDB" id="1109808at2759"/>
<comment type="caution">
    <text evidence="2">The sequence shown here is derived from an EMBL/GenBank/DDBJ whole genome shotgun (WGS) entry which is preliminary data.</text>
</comment>
<accession>A0A9Q1JY94</accession>
<feature type="compositionally biased region" description="Low complexity" evidence="1">
    <location>
        <begin position="168"/>
        <end position="177"/>
    </location>
</feature>
<name>A0A9Q1JY94_9CARY</name>
<reference evidence="2" key="1">
    <citation type="submission" date="2022-04" db="EMBL/GenBank/DDBJ databases">
        <title>Carnegiea gigantea Genome sequencing and assembly v2.</title>
        <authorList>
            <person name="Copetti D."/>
            <person name="Sanderson M.J."/>
            <person name="Burquez A."/>
            <person name="Wojciechowski M.F."/>
        </authorList>
    </citation>
    <scope>NUCLEOTIDE SEQUENCE</scope>
    <source>
        <strain evidence="2">SGP5-SGP5p</strain>
        <tissue evidence="2">Aerial part</tissue>
    </source>
</reference>
<feature type="region of interest" description="Disordered" evidence="1">
    <location>
        <begin position="104"/>
        <end position="177"/>
    </location>
</feature>
<feature type="compositionally biased region" description="Polar residues" evidence="1">
    <location>
        <begin position="119"/>
        <end position="131"/>
    </location>
</feature>
<dbReference type="AlphaFoldDB" id="A0A9Q1JY94"/>